<dbReference type="RefSeq" id="WP_124223632.1">
    <property type="nucleotide sequence ID" value="NZ_RKQL01000005.1"/>
</dbReference>
<evidence type="ECO:0000313" key="2">
    <source>
        <dbReference type="Proteomes" id="UP000272193"/>
    </source>
</evidence>
<accession>A0A3N4U3Q4</accession>
<dbReference type="AlphaFoldDB" id="A0A3N4U3Q4"/>
<gene>
    <name evidence="1" type="ORF">EDC62_2198</name>
</gene>
<protein>
    <submittedName>
        <fullName evidence="1">Uncharacterized protein</fullName>
    </submittedName>
</protein>
<dbReference type="EMBL" id="RKQL01000005">
    <property type="protein sequence ID" value="RPE65072.1"/>
    <property type="molecule type" value="Genomic_DNA"/>
</dbReference>
<comment type="caution">
    <text evidence="1">The sequence shown here is derived from an EMBL/GenBank/DDBJ whole genome shotgun (WGS) entry which is preliminary data.</text>
</comment>
<dbReference type="Proteomes" id="UP000272193">
    <property type="component" value="Unassembled WGS sequence"/>
</dbReference>
<organism evidence="1 2">
    <name type="scientific">Tibeticola sediminis</name>
    <dbReference type="NCBI Taxonomy" id="1917811"/>
    <lineage>
        <taxon>Bacteria</taxon>
        <taxon>Pseudomonadati</taxon>
        <taxon>Pseudomonadota</taxon>
        <taxon>Betaproteobacteria</taxon>
        <taxon>Burkholderiales</taxon>
        <taxon>Comamonadaceae</taxon>
        <taxon>Tibeticola</taxon>
    </lineage>
</organism>
<evidence type="ECO:0000313" key="1">
    <source>
        <dbReference type="EMBL" id="RPE65072.1"/>
    </source>
</evidence>
<sequence length="191" mass="21017">MRAQPIFEKTSKALEVLAQRGRELTPRQRALLLLVNGQRSLRELEALMGQPVADPLQSLLQGGYLQPANLVAAEPPPDDPVVAEPPVRVATVADRFTHGRSVAAARMYLFDMTERFFARAQPERAQQLRDLFRQARDVAELVESAWLLLAHVKALAGEERAEGIRLRLATMLPEGALDAVTSATESSEASL</sequence>
<keyword evidence="2" id="KW-1185">Reference proteome</keyword>
<dbReference type="OrthoDB" id="8794766at2"/>
<reference evidence="1 2" key="1">
    <citation type="submission" date="2018-11" db="EMBL/GenBank/DDBJ databases">
        <title>Genomic Encyclopedia of Type Strains, Phase IV (KMG-IV): sequencing the most valuable type-strain genomes for metagenomic binning, comparative biology and taxonomic classification.</title>
        <authorList>
            <person name="Goeker M."/>
        </authorList>
    </citation>
    <scope>NUCLEOTIDE SEQUENCE [LARGE SCALE GENOMIC DNA]</scope>
    <source>
        <strain evidence="1 2">DSM 101684</strain>
    </source>
</reference>
<proteinExistence type="predicted"/>
<name>A0A3N4U3Q4_9BURK</name>